<dbReference type="InterPro" id="IPR050445">
    <property type="entry name" value="Bact_polysacc_biosynth/exp"/>
</dbReference>
<reference evidence="4 5" key="1">
    <citation type="submission" date="2024-03" db="EMBL/GenBank/DDBJ databases">
        <authorList>
            <person name="Jo J.-H."/>
        </authorList>
    </citation>
    <scope>NUCLEOTIDE SEQUENCE [LARGE SCALE GENOMIC DNA]</scope>
    <source>
        <strain evidence="4 5">PS1R-30</strain>
    </source>
</reference>
<evidence type="ECO:0000313" key="5">
    <source>
        <dbReference type="Proteomes" id="UP001361239"/>
    </source>
</evidence>
<comment type="caution">
    <text evidence="4">The sequence shown here is derived from an EMBL/GenBank/DDBJ whole genome shotgun (WGS) entry which is preliminary data.</text>
</comment>
<accession>A0ABU8RRD9</accession>
<dbReference type="PANTHER" id="PTHR32309:SF31">
    <property type="entry name" value="CAPSULAR EXOPOLYSACCHARIDE FAMILY"/>
    <property type="match status" value="1"/>
</dbReference>
<organism evidence="4 5">
    <name type="scientific">Novosphingobium anseongense</name>
    <dbReference type="NCBI Taxonomy" id="3133436"/>
    <lineage>
        <taxon>Bacteria</taxon>
        <taxon>Pseudomonadati</taxon>
        <taxon>Pseudomonadota</taxon>
        <taxon>Alphaproteobacteria</taxon>
        <taxon>Sphingomonadales</taxon>
        <taxon>Sphingomonadaceae</taxon>
        <taxon>Novosphingobium</taxon>
    </lineage>
</organism>
<dbReference type="Gene3D" id="3.40.50.300">
    <property type="entry name" value="P-loop containing nucleotide triphosphate hydrolases"/>
    <property type="match status" value="1"/>
</dbReference>
<dbReference type="EMBL" id="JBBHJZ010000001">
    <property type="protein sequence ID" value="MEJ5975656.1"/>
    <property type="molecule type" value="Genomic_DNA"/>
</dbReference>
<name>A0ABU8RRD9_9SPHN</name>
<keyword evidence="2" id="KW-0067">ATP-binding</keyword>
<feature type="region of interest" description="Disordered" evidence="3">
    <location>
        <begin position="1"/>
        <end position="21"/>
    </location>
</feature>
<sequence>MTEQTKIPLPNGNGPKDGGSLIERAVESFGWGQFAAPPVPASFKSQIASKPAVPEPAAEVRAVAVEPAQPEIRPEVVEAEPEAIVEAAPAAVMPAPVVRPVVAPAASSPRDDTEHPIDREHLRRQGFIQPEGNVSATLEEFRIVKRQLLLNAADLKRQGAAAKGQRLLICSPHPGEGKTYCAVNLALAIAAERESEVLLVDADFAKPSVLSALGLPGGQGLMDALADPALDVADLVLNTDIPGLKVLPAGNATNRDSENLNSSRTASVLDRLTEDAPHRIVIFDSPPALAASPAAELAKYAGQALVICRAGQTGQQSLEDAISLLSGCPNIQLLLNAASFSPSGRKFGAYYGYGA</sequence>
<evidence type="ECO:0000256" key="2">
    <source>
        <dbReference type="ARBA" id="ARBA00022840"/>
    </source>
</evidence>
<dbReference type="InterPro" id="IPR027417">
    <property type="entry name" value="P-loop_NTPase"/>
</dbReference>
<evidence type="ECO:0000256" key="3">
    <source>
        <dbReference type="SAM" id="MobiDB-lite"/>
    </source>
</evidence>
<dbReference type="SUPFAM" id="SSF52540">
    <property type="entry name" value="P-loop containing nucleoside triphosphate hydrolases"/>
    <property type="match status" value="1"/>
</dbReference>
<evidence type="ECO:0000256" key="1">
    <source>
        <dbReference type="ARBA" id="ARBA00022741"/>
    </source>
</evidence>
<proteinExistence type="predicted"/>
<gene>
    <name evidence="4" type="ORF">WG901_03355</name>
</gene>
<dbReference type="Proteomes" id="UP001361239">
    <property type="component" value="Unassembled WGS sequence"/>
</dbReference>
<evidence type="ECO:0000313" key="4">
    <source>
        <dbReference type="EMBL" id="MEJ5975656.1"/>
    </source>
</evidence>
<dbReference type="RefSeq" id="WP_339585589.1">
    <property type="nucleotide sequence ID" value="NZ_JBBHJZ010000001.1"/>
</dbReference>
<keyword evidence="1" id="KW-0547">Nucleotide-binding</keyword>
<keyword evidence="5" id="KW-1185">Reference proteome</keyword>
<dbReference type="InterPro" id="IPR005702">
    <property type="entry name" value="Wzc-like_C"/>
</dbReference>
<protein>
    <submittedName>
        <fullName evidence="4">Capsular biosynthesis protein</fullName>
    </submittedName>
</protein>
<dbReference type="CDD" id="cd05387">
    <property type="entry name" value="BY-kinase"/>
    <property type="match status" value="1"/>
</dbReference>
<dbReference type="PANTHER" id="PTHR32309">
    <property type="entry name" value="TYROSINE-PROTEIN KINASE"/>
    <property type="match status" value="1"/>
</dbReference>